<dbReference type="RefSeq" id="WP_073084345.1">
    <property type="nucleotide sequence ID" value="NZ_FQWS01000001.1"/>
</dbReference>
<proteinExistence type="predicted"/>
<dbReference type="OrthoDB" id="1467310at2"/>
<evidence type="ECO:0008006" key="4">
    <source>
        <dbReference type="Google" id="ProtNLM"/>
    </source>
</evidence>
<dbReference type="STRING" id="1089305.SAMN05444148_1258"/>
<protein>
    <recommendedName>
        <fullName evidence="4">MORN repeat variant</fullName>
    </recommendedName>
</protein>
<evidence type="ECO:0000313" key="3">
    <source>
        <dbReference type="Proteomes" id="UP000184522"/>
    </source>
</evidence>
<accession>A0A1M5NP55</accession>
<name>A0A1M5NP55_9FLAO</name>
<dbReference type="AlphaFoldDB" id="A0A1M5NP55"/>
<feature type="chain" id="PRO_5012364182" description="MORN repeat variant" evidence="1">
    <location>
        <begin position="19"/>
        <end position="118"/>
    </location>
</feature>
<dbReference type="Proteomes" id="UP000184522">
    <property type="component" value="Unassembled WGS sequence"/>
</dbReference>
<dbReference type="SUPFAM" id="SSF82185">
    <property type="entry name" value="Histone H3 K4-specific methyltransferase SET7/9 N-terminal domain"/>
    <property type="match status" value="1"/>
</dbReference>
<evidence type="ECO:0000313" key="2">
    <source>
        <dbReference type="EMBL" id="SHG91225.1"/>
    </source>
</evidence>
<feature type="signal peptide" evidence="1">
    <location>
        <begin position="1"/>
        <end position="18"/>
    </location>
</feature>
<organism evidence="2 3">
    <name type="scientific">Winogradskyella jejuensis</name>
    <dbReference type="NCBI Taxonomy" id="1089305"/>
    <lineage>
        <taxon>Bacteria</taxon>
        <taxon>Pseudomonadati</taxon>
        <taxon>Bacteroidota</taxon>
        <taxon>Flavobacteriia</taxon>
        <taxon>Flavobacteriales</taxon>
        <taxon>Flavobacteriaceae</taxon>
        <taxon>Winogradskyella</taxon>
    </lineage>
</organism>
<evidence type="ECO:0000256" key="1">
    <source>
        <dbReference type="SAM" id="SignalP"/>
    </source>
</evidence>
<dbReference type="Gene3D" id="2.20.110.10">
    <property type="entry name" value="Histone H3 K4-specific methyltransferase SET7/9 N-terminal domain"/>
    <property type="match status" value="1"/>
</dbReference>
<keyword evidence="3" id="KW-1185">Reference proteome</keyword>
<keyword evidence="1" id="KW-0732">Signal</keyword>
<dbReference type="EMBL" id="FQWS01000001">
    <property type="protein sequence ID" value="SHG91225.1"/>
    <property type="molecule type" value="Genomic_DNA"/>
</dbReference>
<reference evidence="3" key="1">
    <citation type="submission" date="2016-11" db="EMBL/GenBank/DDBJ databases">
        <authorList>
            <person name="Varghese N."/>
            <person name="Submissions S."/>
        </authorList>
    </citation>
    <scope>NUCLEOTIDE SEQUENCE [LARGE SCALE GENOMIC DNA]</scope>
    <source>
        <strain evidence="3">DSM 25330</strain>
    </source>
</reference>
<gene>
    <name evidence="2" type="ORF">SAMN05444148_1258</name>
</gene>
<sequence length="118" mass="13830">MKRIVIVLLMFCVGFTYAQEDRTLKFNKEKELIEVVYYHDNGQISQTGFYTKEGKLHGDWYSYCQEGNKITSAKYDNGQKVGKWFYWSGDVLKEVDYSKNRIAKVSEWTNKTTVASNK</sequence>